<name>A0A9Q1FVG9_SYNKA</name>
<feature type="region of interest" description="Disordered" evidence="1">
    <location>
        <begin position="46"/>
        <end position="66"/>
    </location>
</feature>
<gene>
    <name evidence="2" type="ORF">SKAU_G00081720</name>
</gene>
<dbReference type="EMBL" id="JAINUF010000003">
    <property type="protein sequence ID" value="KAJ8368144.1"/>
    <property type="molecule type" value="Genomic_DNA"/>
</dbReference>
<dbReference type="AlphaFoldDB" id="A0A9Q1FVG9"/>
<accession>A0A9Q1FVG9</accession>
<organism evidence="2 3">
    <name type="scientific">Synaphobranchus kaupii</name>
    <name type="common">Kaup's arrowtooth eel</name>
    <dbReference type="NCBI Taxonomy" id="118154"/>
    <lineage>
        <taxon>Eukaryota</taxon>
        <taxon>Metazoa</taxon>
        <taxon>Chordata</taxon>
        <taxon>Craniata</taxon>
        <taxon>Vertebrata</taxon>
        <taxon>Euteleostomi</taxon>
        <taxon>Actinopterygii</taxon>
        <taxon>Neopterygii</taxon>
        <taxon>Teleostei</taxon>
        <taxon>Anguilliformes</taxon>
        <taxon>Synaphobranchidae</taxon>
        <taxon>Synaphobranchus</taxon>
    </lineage>
</organism>
<evidence type="ECO:0000313" key="2">
    <source>
        <dbReference type="EMBL" id="KAJ8368144.1"/>
    </source>
</evidence>
<keyword evidence="3" id="KW-1185">Reference proteome</keyword>
<reference evidence="2" key="1">
    <citation type="journal article" date="2023" name="Science">
        <title>Genome structures resolve the early diversification of teleost fishes.</title>
        <authorList>
            <person name="Parey E."/>
            <person name="Louis A."/>
            <person name="Montfort J."/>
            <person name="Bouchez O."/>
            <person name="Roques C."/>
            <person name="Iampietro C."/>
            <person name="Lluch J."/>
            <person name="Castinel A."/>
            <person name="Donnadieu C."/>
            <person name="Desvignes T."/>
            <person name="Floi Bucao C."/>
            <person name="Jouanno E."/>
            <person name="Wen M."/>
            <person name="Mejri S."/>
            <person name="Dirks R."/>
            <person name="Jansen H."/>
            <person name="Henkel C."/>
            <person name="Chen W.J."/>
            <person name="Zahm M."/>
            <person name="Cabau C."/>
            <person name="Klopp C."/>
            <person name="Thompson A.W."/>
            <person name="Robinson-Rechavi M."/>
            <person name="Braasch I."/>
            <person name="Lecointre G."/>
            <person name="Bobe J."/>
            <person name="Postlethwait J.H."/>
            <person name="Berthelot C."/>
            <person name="Roest Crollius H."/>
            <person name="Guiguen Y."/>
        </authorList>
    </citation>
    <scope>NUCLEOTIDE SEQUENCE</scope>
    <source>
        <strain evidence="2">WJC10195</strain>
    </source>
</reference>
<proteinExistence type="predicted"/>
<comment type="caution">
    <text evidence="2">The sequence shown here is derived from an EMBL/GenBank/DDBJ whole genome shotgun (WGS) entry which is preliminary data.</text>
</comment>
<evidence type="ECO:0000256" key="1">
    <source>
        <dbReference type="SAM" id="MobiDB-lite"/>
    </source>
</evidence>
<evidence type="ECO:0000313" key="3">
    <source>
        <dbReference type="Proteomes" id="UP001152622"/>
    </source>
</evidence>
<sequence length="165" mass="18295">MPLCSQLRRCQASKGMPPPPRREGGVCYILCKEVQTQSTAQFELATSPSPYVPPERPPTRRGTRRDCRYDFPPETGPERGSLCVKVCVFPMTQSCSALVRHRDAVMEISHRTEVEGMKTHLLKPLIPIRPCTLRHCALKPGAANKVVSRAGSLIQEKSEQARAAS</sequence>
<protein>
    <submittedName>
        <fullName evidence="2">Uncharacterized protein</fullName>
    </submittedName>
</protein>
<dbReference type="Proteomes" id="UP001152622">
    <property type="component" value="Chromosome 3"/>
</dbReference>